<dbReference type="Pfam" id="PF03129">
    <property type="entry name" value="HGTP_anticodon"/>
    <property type="match status" value="1"/>
</dbReference>
<dbReference type="GO" id="GO:0006427">
    <property type="term" value="P:histidyl-tRNA aminoacylation"/>
    <property type="evidence" value="ECO:0007669"/>
    <property type="project" value="UniProtKB-UniRule"/>
</dbReference>
<accession>A6TQP4</accession>
<dbReference type="CDD" id="cd00859">
    <property type="entry name" value="HisRS_anticodon"/>
    <property type="match status" value="1"/>
</dbReference>
<dbReference type="NCBIfam" id="TIGR00442">
    <property type="entry name" value="hisS"/>
    <property type="match status" value="1"/>
</dbReference>
<dbReference type="InterPro" id="IPR036621">
    <property type="entry name" value="Anticodon-bd_dom_sf"/>
</dbReference>
<feature type="domain" description="Aminoacyl-transfer RNA synthetases class-II family profile" evidence="13">
    <location>
        <begin position="23"/>
        <end position="322"/>
    </location>
</feature>
<dbReference type="eggNOG" id="COG0124">
    <property type="taxonomic scope" value="Bacteria"/>
</dbReference>
<dbReference type="PROSITE" id="PS50862">
    <property type="entry name" value="AA_TRNA_LIGASE_II"/>
    <property type="match status" value="1"/>
</dbReference>
<feature type="binding site" evidence="12">
    <location>
        <position position="130"/>
    </location>
    <ligand>
        <name>L-histidine</name>
        <dbReference type="ChEBI" id="CHEBI:57595"/>
    </ligand>
</feature>
<keyword evidence="7 11" id="KW-0067">ATP-binding</keyword>
<dbReference type="InterPro" id="IPR004516">
    <property type="entry name" value="HisRS/HisZ"/>
</dbReference>
<dbReference type="Proteomes" id="UP000001572">
    <property type="component" value="Chromosome"/>
</dbReference>
<dbReference type="Gene3D" id="3.40.50.800">
    <property type="entry name" value="Anticodon-binding domain"/>
    <property type="match status" value="1"/>
</dbReference>
<evidence type="ECO:0000256" key="11">
    <source>
        <dbReference type="HAMAP-Rule" id="MF_00127"/>
    </source>
</evidence>
<evidence type="ECO:0000256" key="4">
    <source>
        <dbReference type="ARBA" id="ARBA00022490"/>
    </source>
</evidence>
<feature type="binding site" evidence="12">
    <location>
        <position position="112"/>
    </location>
    <ligand>
        <name>L-histidine</name>
        <dbReference type="ChEBI" id="CHEBI:57595"/>
    </ligand>
</feature>
<keyword evidence="4 11" id="KW-0963">Cytoplasm</keyword>
<proteinExistence type="inferred from homology"/>
<feature type="binding site" evidence="12">
    <location>
        <position position="257"/>
    </location>
    <ligand>
        <name>L-histidine</name>
        <dbReference type="ChEBI" id="CHEBI:57595"/>
    </ligand>
</feature>
<evidence type="ECO:0000256" key="7">
    <source>
        <dbReference type="ARBA" id="ARBA00022840"/>
    </source>
</evidence>
<evidence type="ECO:0000313" key="14">
    <source>
        <dbReference type="EMBL" id="ABR48512.1"/>
    </source>
</evidence>
<dbReference type="InterPro" id="IPR041715">
    <property type="entry name" value="HisRS-like_core"/>
</dbReference>
<dbReference type="Gene3D" id="3.30.930.10">
    <property type="entry name" value="Bira Bifunctional Protein, Domain 2"/>
    <property type="match status" value="1"/>
</dbReference>
<dbReference type="GO" id="GO:0140096">
    <property type="term" value="F:catalytic activity, acting on a protein"/>
    <property type="evidence" value="ECO:0007669"/>
    <property type="project" value="UniProtKB-ARBA"/>
</dbReference>
<dbReference type="KEGG" id="amt:Amet_2358"/>
<dbReference type="GO" id="GO:0005737">
    <property type="term" value="C:cytoplasm"/>
    <property type="evidence" value="ECO:0007669"/>
    <property type="project" value="UniProtKB-SubCell"/>
</dbReference>
<sequence length="419" mass="47454">MLTKVPRGTKDVLPSESYKWHYVEKIAKDVAECFGFQEIRTPVFEHTELFERGIGETTDVVEKEMYTFEDRGKRSVTLKPEGTAPVVRSFIENKLYADAQPTKLYYITPVFRYERPQAGRYRQHHQFGIEVFGASNASIDAEVIHVAMTIYQKLGLEKLEVRINSIGCPQCKEHYNEVLKTYLSNRIDNLCGTCQSRYERNPMRIIDCKVESCQEQLTDVPLMIDYICDECRDHFEGVQNHLEAIGVPFTIDPKIVRGLDYYSKTAFEIITDEAGKKGTLCGGGRYDQLVEQCGGPATPGVGFGMGLERAILALETQGIVIPKPEGLDIFLVTMGEKAELQGFKILSELRQMGLRADQDHLSRSTKAQFKYANKLMAQYTAIIGDEELERGTVSLKNMETGEQSEISIDKIVDILRDKL</sequence>
<name>A6TQP4_ALKMQ</name>
<dbReference type="RefSeq" id="WP_012063487.1">
    <property type="nucleotide sequence ID" value="NC_009633.1"/>
</dbReference>
<feature type="binding site" evidence="12">
    <location>
        <begin position="261"/>
        <end position="262"/>
    </location>
    <ligand>
        <name>L-histidine</name>
        <dbReference type="ChEBI" id="CHEBI:57595"/>
    </ligand>
</feature>
<comment type="subunit">
    <text evidence="3 11">Homodimer.</text>
</comment>
<evidence type="ECO:0000256" key="2">
    <source>
        <dbReference type="ARBA" id="ARBA00008226"/>
    </source>
</evidence>
<evidence type="ECO:0000259" key="13">
    <source>
        <dbReference type="PROSITE" id="PS50862"/>
    </source>
</evidence>
<dbReference type="InterPro" id="IPR033656">
    <property type="entry name" value="HisRS_anticodon"/>
</dbReference>
<evidence type="ECO:0000256" key="3">
    <source>
        <dbReference type="ARBA" id="ARBA00011738"/>
    </source>
</evidence>
<evidence type="ECO:0000313" key="15">
    <source>
        <dbReference type="Proteomes" id="UP000001572"/>
    </source>
</evidence>
<dbReference type="InterPro" id="IPR004154">
    <property type="entry name" value="Anticodon-bd"/>
</dbReference>
<dbReference type="GO" id="GO:0004821">
    <property type="term" value="F:histidine-tRNA ligase activity"/>
    <property type="evidence" value="ECO:0007669"/>
    <property type="project" value="UniProtKB-UniRule"/>
</dbReference>
<dbReference type="GO" id="GO:0005524">
    <property type="term" value="F:ATP binding"/>
    <property type="evidence" value="ECO:0007669"/>
    <property type="project" value="UniProtKB-UniRule"/>
</dbReference>
<reference evidence="15" key="1">
    <citation type="journal article" date="2016" name="Genome Announc.">
        <title>Complete genome sequence of Alkaliphilus metalliredigens strain QYMF, an alkaliphilic and metal-reducing bacterium isolated from borax-contaminated leachate ponds.</title>
        <authorList>
            <person name="Hwang C."/>
            <person name="Copeland A."/>
            <person name="Lucas S."/>
            <person name="Lapidus A."/>
            <person name="Barry K."/>
            <person name="Detter J.C."/>
            <person name="Glavina Del Rio T."/>
            <person name="Hammon N."/>
            <person name="Israni S."/>
            <person name="Dalin E."/>
            <person name="Tice H."/>
            <person name="Pitluck S."/>
            <person name="Chertkov O."/>
            <person name="Brettin T."/>
            <person name="Bruce D."/>
            <person name="Han C."/>
            <person name="Schmutz J."/>
            <person name="Larimer F."/>
            <person name="Land M.L."/>
            <person name="Hauser L."/>
            <person name="Kyrpides N."/>
            <person name="Mikhailova N."/>
            <person name="Ye Q."/>
            <person name="Zhou J."/>
            <person name="Richardson P."/>
            <person name="Fields M.W."/>
        </authorList>
    </citation>
    <scope>NUCLEOTIDE SEQUENCE [LARGE SCALE GENOMIC DNA]</scope>
    <source>
        <strain evidence="15">QYMF</strain>
    </source>
</reference>
<feature type="binding site" evidence="12">
    <location>
        <begin position="81"/>
        <end position="83"/>
    </location>
    <ligand>
        <name>L-histidine</name>
        <dbReference type="ChEBI" id="CHEBI:57595"/>
    </ligand>
</feature>
<dbReference type="InterPro" id="IPR006195">
    <property type="entry name" value="aa-tRNA-synth_II"/>
</dbReference>
<keyword evidence="5 11" id="KW-0436">Ligase</keyword>
<gene>
    <name evidence="11" type="primary">hisS</name>
    <name evidence="14" type="ordered locus">Amet_2358</name>
</gene>
<dbReference type="OrthoDB" id="9800814at2"/>
<dbReference type="EMBL" id="CP000724">
    <property type="protein sequence ID" value="ABR48512.1"/>
    <property type="molecule type" value="Genomic_DNA"/>
</dbReference>
<evidence type="ECO:0000256" key="12">
    <source>
        <dbReference type="PIRSR" id="PIRSR001549-1"/>
    </source>
</evidence>
<organism evidence="14 15">
    <name type="scientific">Alkaliphilus metalliredigens (strain QYMF)</name>
    <dbReference type="NCBI Taxonomy" id="293826"/>
    <lineage>
        <taxon>Bacteria</taxon>
        <taxon>Bacillati</taxon>
        <taxon>Bacillota</taxon>
        <taxon>Clostridia</taxon>
        <taxon>Peptostreptococcales</taxon>
        <taxon>Natronincolaceae</taxon>
        <taxon>Alkaliphilus</taxon>
    </lineage>
</organism>
<evidence type="ECO:0000256" key="8">
    <source>
        <dbReference type="ARBA" id="ARBA00022917"/>
    </source>
</evidence>
<keyword evidence="6 11" id="KW-0547">Nucleotide-binding</keyword>
<keyword evidence="9 11" id="KW-0030">Aminoacyl-tRNA synthetase</keyword>
<dbReference type="PANTHER" id="PTHR43707:SF1">
    <property type="entry name" value="HISTIDINE--TRNA LIGASE, MITOCHONDRIAL-RELATED"/>
    <property type="match status" value="1"/>
</dbReference>
<dbReference type="EC" id="6.1.1.21" evidence="11"/>
<dbReference type="SUPFAM" id="SSF55681">
    <property type="entry name" value="Class II aaRS and biotin synthetases"/>
    <property type="match status" value="1"/>
</dbReference>
<dbReference type="SUPFAM" id="SSF52954">
    <property type="entry name" value="Class II aaRS ABD-related"/>
    <property type="match status" value="1"/>
</dbReference>
<protein>
    <recommendedName>
        <fullName evidence="11">Histidine--tRNA ligase</fullName>
        <ecNumber evidence="11">6.1.1.21</ecNumber>
    </recommendedName>
    <alternativeName>
        <fullName evidence="11">Histidyl-tRNA synthetase</fullName>
        <shortName evidence="11">HisRS</shortName>
    </alternativeName>
</protein>
<dbReference type="HOGENOM" id="CLU_025113_1_1_9"/>
<dbReference type="STRING" id="293826.Amet_2358"/>
<evidence type="ECO:0000256" key="6">
    <source>
        <dbReference type="ARBA" id="ARBA00022741"/>
    </source>
</evidence>
<comment type="subcellular location">
    <subcellularLocation>
        <location evidence="1 11">Cytoplasm</location>
    </subcellularLocation>
</comment>
<comment type="catalytic activity">
    <reaction evidence="10 11">
        <text>tRNA(His) + L-histidine + ATP = L-histidyl-tRNA(His) + AMP + diphosphate + H(+)</text>
        <dbReference type="Rhea" id="RHEA:17313"/>
        <dbReference type="Rhea" id="RHEA-COMP:9665"/>
        <dbReference type="Rhea" id="RHEA-COMP:9689"/>
        <dbReference type="ChEBI" id="CHEBI:15378"/>
        <dbReference type="ChEBI" id="CHEBI:30616"/>
        <dbReference type="ChEBI" id="CHEBI:33019"/>
        <dbReference type="ChEBI" id="CHEBI:57595"/>
        <dbReference type="ChEBI" id="CHEBI:78442"/>
        <dbReference type="ChEBI" id="CHEBI:78527"/>
        <dbReference type="ChEBI" id="CHEBI:456215"/>
        <dbReference type="EC" id="6.1.1.21"/>
    </reaction>
</comment>
<dbReference type="PIRSF" id="PIRSF001549">
    <property type="entry name" value="His-tRNA_synth"/>
    <property type="match status" value="1"/>
</dbReference>
<dbReference type="CDD" id="cd00773">
    <property type="entry name" value="HisRS-like_core"/>
    <property type="match status" value="1"/>
</dbReference>
<comment type="similarity">
    <text evidence="2 11">Belongs to the class-II aminoacyl-tRNA synthetase family.</text>
</comment>
<evidence type="ECO:0000256" key="9">
    <source>
        <dbReference type="ARBA" id="ARBA00023146"/>
    </source>
</evidence>
<dbReference type="InterPro" id="IPR015807">
    <property type="entry name" value="His-tRNA-ligase"/>
</dbReference>
<dbReference type="PANTHER" id="PTHR43707">
    <property type="entry name" value="HISTIDYL-TRNA SYNTHETASE"/>
    <property type="match status" value="1"/>
</dbReference>
<dbReference type="InterPro" id="IPR045864">
    <property type="entry name" value="aa-tRNA-synth_II/BPL/LPL"/>
</dbReference>
<dbReference type="FunFam" id="3.30.930.10:FF:000005">
    <property type="entry name" value="Histidine--tRNA ligase"/>
    <property type="match status" value="1"/>
</dbReference>
<evidence type="ECO:0000256" key="5">
    <source>
        <dbReference type="ARBA" id="ARBA00022598"/>
    </source>
</evidence>
<keyword evidence="8 11" id="KW-0648">Protein biosynthesis</keyword>
<dbReference type="HAMAP" id="MF_00127">
    <property type="entry name" value="His_tRNA_synth"/>
    <property type="match status" value="1"/>
</dbReference>
<feature type="binding site" evidence="12">
    <location>
        <position position="126"/>
    </location>
    <ligand>
        <name>L-histidine</name>
        <dbReference type="ChEBI" id="CHEBI:57595"/>
    </ligand>
</feature>
<keyword evidence="15" id="KW-1185">Reference proteome</keyword>
<evidence type="ECO:0000256" key="10">
    <source>
        <dbReference type="ARBA" id="ARBA00047639"/>
    </source>
</evidence>
<evidence type="ECO:0000256" key="1">
    <source>
        <dbReference type="ARBA" id="ARBA00004496"/>
    </source>
</evidence>
<dbReference type="AlphaFoldDB" id="A6TQP4"/>
<dbReference type="GO" id="GO:0016740">
    <property type="term" value="F:transferase activity"/>
    <property type="evidence" value="ECO:0007669"/>
    <property type="project" value="UniProtKB-ARBA"/>
</dbReference>
<dbReference type="Pfam" id="PF13393">
    <property type="entry name" value="tRNA-synt_His"/>
    <property type="match status" value="1"/>
</dbReference>